<protein>
    <recommendedName>
        <fullName evidence="4">Lipoprotein</fullName>
    </recommendedName>
</protein>
<keyword evidence="3" id="KW-1185">Reference proteome</keyword>
<sequence length="660" mass="66480">MIARTRLVLAAVVLAAVLGCSKSSSGGSGACRAEPAPASGPGDVSNLFPLAPGDAWVYQLVPADGSSSVPGDIARRHRRWVAGTRQVGAREAAVVLERDADDPAAEQAGSLLAVTPGGVVSIGTSSELPGVGEVTVLRFPVTVGASYEVASCSRVDLGLDVDDDGQPDAFDVRETVQVGGFEDVTVPAGRFAQAVRVLTRVEVTAYASGGGQGSASVAETDWLASGVGLVKSSIDDGSGMPPTVIDLAGYTVGGASRGLGEAHVLFSESGSQSSRCPALAAAAGKILGSFWNANLASPPLRAVMMSLDGGTLSDVTAIERVLGVPAVAFDGTRFLLAVADLNTGSTAVYGRRFDTSGAGLDAAAGFPIVDAATLGGGSLGDVAAAGASGGGFQVVLVQSTSTAYQALWGVHVAGDGTVSAPRLLYEGEFIRFPAIAAGPGGSLVAWEESSFAWTPVLGSSPAIRALRLGPDGAPLDAAPIDVSSPLDAGQTLPAVASDGAGWLVAWQASLGHHDPFFDTPFADLAGARIDASGALRDGPATAHGFTISGSDHGARTGAAVAFDGTRYLAAFQLSSPYGSPDYGWGGIRAFALGADARPEIPPSGFGLDVTGAPLEGHVLDCPILLSPDDGPPVIVWRDQTWQGPGAPPPDVSLRAARLAW</sequence>
<dbReference type="PROSITE" id="PS51257">
    <property type="entry name" value="PROKAR_LIPOPROTEIN"/>
    <property type="match status" value="1"/>
</dbReference>
<evidence type="ECO:0000313" key="2">
    <source>
        <dbReference type="EMBL" id="BDG02419.1"/>
    </source>
</evidence>
<reference evidence="3" key="1">
    <citation type="journal article" date="2022" name="Int. J. Syst. Evol. Microbiol.">
        <title>Anaeromyxobacter oryzae sp. nov., Anaeromyxobacter diazotrophicus sp. nov. and Anaeromyxobacter paludicola sp. nov., isolated from paddy soils.</title>
        <authorList>
            <person name="Itoh H."/>
            <person name="Xu Z."/>
            <person name="Mise K."/>
            <person name="Masuda Y."/>
            <person name="Ushijima N."/>
            <person name="Hayakawa C."/>
            <person name="Shiratori Y."/>
            <person name="Senoo K."/>
        </authorList>
    </citation>
    <scope>NUCLEOTIDE SEQUENCE [LARGE SCALE GENOMIC DNA]</scope>
    <source>
        <strain evidence="3">Red232</strain>
    </source>
</reference>
<evidence type="ECO:0000256" key="1">
    <source>
        <dbReference type="SAM" id="SignalP"/>
    </source>
</evidence>
<feature type="chain" id="PRO_5046019173" description="Lipoprotein" evidence="1">
    <location>
        <begin position="27"/>
        <end position="660"/>
    </location>
</feature>
<accession>A0ABM7WSG4</accession>
<dbReference type="RefSeq" id="WP_248360058.1">
    <property type="nucleotide sequence ID" value="NZ_AP025591.1"/>
</dbReference>
<gene>
    <name evidence="2" type="ORF">AMOR_14150</name>
</gene>
<dbReference type="Proteomes" id="UP001162891">
    <property type="component" value="Chromosome"/>
</dbReference>
<dbReference type="EMBL" id="AP025591">
    <property type="protein sequence ID" value="BDG02419.1"/>
    <property type="molecule type" value="Genomic_DNA"/>
</dbReference>
<evidence type="ECO:0008006" key="4">
    <source>
        <dbReference type="Google" id="ProtNLM"/>
    </source>
</evidence>
<organism evidence="2 3">
    <name type="scientific">Anaeromyxobacter oryzae</name>
    <dbReference type="NCBI Taxonomy" id="2918170"/>
    <lineage>
        <taxon>Bacteria</taxon>
        <taxon>Pseudomonadati</taxon>
        <taxon>Myxococcota</taxon>
        <taxon>Myxococcia</taxon>
        <taxon>Myxococcales</taxon>
        <taxon>Cystobacterineae</taxon>
        <taxon>Anaeromyxobacteraceae</taxon>
        <taxon>Anaeromyxobacter</taxon>
    </lineage>
</organism>
<keyword evidence="1" id="KW-0732">Signal</keyword>
<evidence type="ECO:0000313" key="3">
    <source>
        <dbReference type="Proteomes" id="UP001162891"/>
    </source>
</evidence>
<dbReference type="Gene3D" id="2.40.360.20">
    <property type="match status" value="1"/>
</dbReference>
<feature type="signal peptide" evidence="1">
    <location>
        <begin position="1"/>
        <end position="26"/>
    </location>
</feature>
<proteinExistence type="predicted"/>
<name>A0ABM7WSG4_9BACT</name>